<organism evidence="1 2">
    <name type="scientific">Cinchona calisaya</name>
    <dbReference type="NCBI Taxonomy" id="153742"/>
    <lineage>
        <taxon>Eukaryota</taxon>
        <taxon>Viridiplantae</taxon>
        <taxon>Streptophyta</taxon>
        <taxon>Embryophyta</taxon>
        <taxon>Tracheophyta</taxon>
        <taxon>Spermatophyta</taxon>
        <taxon>Magnoliopsida</taxon>
        <taxon>eudicotyledons</taxon>
        <taxon>Gunneridae</taxon>
        <taxon>Pentapetalae</taxon>
        <taxon>asterids</taxon>
        <taxon>lamiids</taxon>
        <taxon>Gentianales</taxon>
        <taxon>Rubiaceae</taxon>
        <taxon>Cinchonoideae</taxon>
        <taxon>Cinchoneae</taxon>
        <taxon>Cinchona</taxon>
    </lineage>
</organism>
<dbReference type="AlphaFoldDB" id="A0ABD2ZHI7"/>
<evidence type="ECO:0000313" key="1">
    <source>
        <dbReference type="EMBL" id="KAL3518926.1"/>
    </source>
</evidence>
<proteinExistence type="predicted"/>
<sequence length="115" mass="12076">MWLEHPTSMDVILAAWSTPVHVTSLYAFAGLSILCIKDNNGQWLDASDDIGNEAARLKIARSGRSMAGAAAGNVPVVFSSQGSNPCSGTETKIIASLIRAQTSIQVQINAGTSML</sequence>
<accession>A0ABD2ZHI7</accession>
<evidence type="ECO:0000313" key="2">
    <source>
        <dbReference type="Proteomes" id="UP001630127"/>
    </source>
</evidence>
<comment type="caution">
    <text evidence="1">The sequence shown here is derived from an EMBL/GenBank/DDBJ whole genome shotgun (WGS) entry which is preliminary data.</text>
</comment>
<name>A0ABD2ZHI7_9GENT</name>
<keyword evidence="2" id="KW-1185">Reference proteome</keyword>
<gene>
    <name evidence="1" type="ORF">ACH5RR_021515</name>
</gene>
<protein>
    <submittedName>
        <fullName evidence="1">Uncharacterized protein</fullName>
    </submittedName>
</protein>
<dbReference type="Proteomes" id="UP001630127">
    <property type="component" value="Unassembled WGS sequence"/>
</dbReference>
<dbReference type="EMBL" id="JBJUIK010000009">
    <property type="protein sequence ID" value="KAL3518926.1"/>
    <property type="molecule type" value="Genomic_DNA"/>
</dbReference>
<reference evidence="1 2" key="1">
    <citation type="submission" date="2024-11" db="EMBL/GenBank/DDBJ databases">
        <title>A near-complete genome assembly of Cinchona calisaya.</title>
        <authorList>
            <person name="Lian D.C."/>
            <person name="Zhao X.W."/>
            <person name="Wei L."/>
        </authorList>
    </citation>
    <scope>NUCLEOTIDE SEQUENCE [LARGE SCALE GENOMIC DNA]</scope>
    <source>
        <tissue evidence="1">Nenye</tissue>
    </source>
</reference>